<dbReference type="InterPro" id="IPR051788">
    <property type="entry name" value="MFS_Transporter"/>
</dbReference>
<sequence>MPASKASTSHHIMEDGFPAPPSTPWRRLSIAFFFALSGLALTNWTTRVPSLKERFGLDDGHIGLLLFCPVVGTLTSVFLANYLVARFGSRRMTRLGSYFIIASLFAVGWAQNVAMLAGALFLYGVGTGLMNIAMNDQAATLERRYRRSIMASFHGMFSLGMMIGGAFAGLLIRMGLSPQWHLTLVSLLLLAGALSSKRLLIQPPPKTERQHGKLFVFPRGRVWLVGAIASATVFVEGSLTDWASVFLKALEAPESTAALGVTCFAAAMTSGRLFGDRWIEKAGPKWALQIGGSLSILGLGMAVFTGQLYLSLIGFAMTGLGLSTLFPCLLSLARSNPLMTSSAAISSVAMMGYVALLAGPSILGFLAHAVGVRWAFIALILSSGVIVLMASSASRQHA</sequence>
<keyword evidence="2 5" id="KW-0812">Transmembrane</keyword>
<dbReference type="RefSeq" id="WP_027704350.1">
    <property type="nucleotide sequence ID" value="NZ_AP018933.1"/>
</dbReference>
<dbReference type="EMBL" id="AP018933">
    <property type="protein sequence ID" value="BBG31463.1"/>
    <property type="molecule type" value="Genomic_DNA"/>
</dbReference>
<evidence type="ECO:0000256" key="4">
    <source>
        <dbReference type="ARBA" id="ARBA00023136"/>
    </source>
</evidence>
<feature type="transmembrane region" description="Helical" evidence="5">
    <location>
        <begin position="116"/>
        <end position="134"/>
    </location>
</feature>
<dbReference type="Gene3D" id="1.20.1250.20">
    <property type="entry name" value="MFS general substrate transporter like domains"/>
    <property type="match status" value="2"/>
</dbReference>
<comment type="subcellular location">
    <subcellularLocation>
        <location evidence="1">Membrane</location>
        <topology evidence="1">Multi-pass membrane protein</topology>
    </subcellularLocation>
</comment>
<dbReference type="CDD" id="cd17393">
    <property type="entry name" value="MFS_MosC_like"/>
    <property type="match status" value="1"/>
</dbReference>
<feature type="transmembrane region" description="Helical" evidence="5">
    <location>
        <begin position="64"/>
        <end position="85"/>
    </location>
</feature>
<dbReference type="GO" id="GO:0022857">
    <property type="term" value="F:transmembrane transporter activity"/>
    <property type="evidence" value="ECO:0007669"/>
    <property type="project" value="InterPro"/>
</dbReference>
<feature type="transmembrane region" description="Helical" evidence="5">
    <location>
        <begin position="310"/>
        <end position="332"/>
    </location>
</feature>
<feature type="transmembrane region" description="Helical" evidence="5">
    <location>
        <begin position="344"/>
        <end position="366"/>
    </location>
</feature>
<organism evidence="7 8">
    <name type="scientific">Zymobacter palmae</name>
    <dbReference type="NCBI Taxonomy" id="33074"/>
    <lineage>
        <taxon>Bacteria</taxon>
        <taxon>Pseudomonadati</taxon>
        <taxon>Pseudomonadota</taxon>
        <taxon>Gammaproteobacteria</taxon>
        <taxon>Oceanospirillales</taxon>
        <taxon>Halomonadaceae</taxon>
        <taxon>Zymobacter group</taxon>
        <taxon>Zymobacter</taxon>
    </lineage>
</organism>
<dbReference type="Pfam" id="PF07690">
    <property type="entry name" value="MFS_1"/>
    <property type="match status" value="1"/>
</dbReference>
<evidence type="ECO:0000256" key="5">
    <source>
        <dbReference type="SAM" id="Phobius"/>
    </source>
</evidence>
<dbReference type="InterPro" id="IPR020846">
    <property type="entry name" value="MFS_dom"/>
</dbReference>
<evidence type="ECO:0000313" key="8">
    <source>
        <dbReference type="Proteomes" id="UP000267342"/>
    </source>
</evidence>
<dbReference type="AlphaFoldDB" id="A0A348HIL1"/>
<keyword evidence="8" id="KW-1185">Reference proteome</keyword>
<dbReference type="Proteomes" id="UP000267342">
    <property type="component" value="Chromosome"/>
</dbReference>
<dbReference type="SUPFAM" id="SSF103473">
    <property type="entry name" value="MFS general substrate transporter"/>
    <property type="match status" value="1"/>
</dbReference>
<feature type="transmembrane region" description="Helical" evidence="5">
    <location>
        <begin position="28"/>
        <end position="44"/>
    </location>
</feature>
<keyword evidence="3 5" id="KW-1133">Transmembrane helix</keyword>
<dbReference type="PANTHER" id="PTHR23514:SF13">
    <property type="entry name" value="INNER MEMBRANE PROTEIN YBJJ"/>
    <property type="match status" value="1"/>
</dbReference>
<dbReference type="PROSITE" id="PS50850">
    <property type="entry name" value="MFS"/>
    <property type="match status" value="1"/>
</dbReference>
<evidence type="ECO:0000256" key="3">
    <source>
        <dbReference type="ARBA" id="ARBA00022989"/>
    </source>
</evidence>
<keyword evidence="4 5" id="KW-0472">Membrane</keyword>
<feature type="domain" description="Major facilitator superfamily (MFS) profile" evidence="6">
    <location>
        <begin position="26"/>
        <end position="395"/>
    </location>
</feature>
<dbReference type="PANTHER" id="PTHR23514">
    <property type="entry name" value="BYPASS OF STOP CODON PROTEIN 6"/>
    <property type="match status" value="1"/>
</dbReference>
<evidence type="ECO:0000256" key="1">
    <source>
        <dbReference type="ARBA" id="ARBA00004141"/>
    </source>
</evidence>
<gene>
    <name evidence="7" type="ORF">ZBT109_2738</name>
</gene>
<dbReference type="GO" id="GO:0016020">
    <property type="term" value="C:membrane"/>
    <property type="evidence" value="ECO:0007669"/>
    <property type="project" value="UniProtKB-SubCell"/>
</dbReference>
<feature type="transmembrane region" description="Helical" evidence="5">
    <location>
        <begin position="255"/>
        <end position="274"/>
    </location>
</feature>
<dbReference type="KEGG" id="zpl:ZBT109_2738"/>
<feature type="transmembrane region" description="Helical" evidence="5">
    <location>
        <begin position="92"/>
        <end position="110"/>
    </location>
</feature>
<protein>
    <submittedName>
        <fullName evidence="7">Permeases of the major facilitator</fullName>
    </submittedName>
</protein>
<name>A0A348HIL1_9GAMM</name>
<evidence type="ECO:0000313" key="7">
    <source>
        <dbReference type="EMBL" id="BBG31463.1"/>
    </source>
</evidence>
<proteinExistence type="predicted"/>
<dbReference type="InterPro" id="IPR036259">
    <property type="entry name" value="MFS_trans_sf"/>
</dbReference>
<feature type="transmembrane region" description="Helical" evidence="5">
    <location>
        <begin position="155"/>
        <end position="174"/>
    </location>
</feature>
<feature type="transmembrane region" description="Helical" evidence="5">
    <location>
        <begin position="372"/>
        <end position="390"/>
    </location>
</feature>
<feature type="transmembrane region" description="Helical" evidence="5">
    <location>
        <begin position="222"/>
        <end position="243"/>
    </location>
</feature>
<dbReference type="InterPro" id="IPR011701">
    <property type="entry name" value="MFS"/>
</dbReference>
<reference evidence="7 8" key="1">
    <citation type="submission" date="2018-09" db="EMBL/GenBank/DDBJ databases">
        <title>Zymobacter palmae IAM14233 (=T109) whole genome analysis.</title>
        <authorList>
            <person name="Yanase H."/>
        </authorList>
    </citation>
    <scope>NUCLEOTIDE SEQUENCE [LARGE SCALE GENOMIC DNA]</scope>
    <source>
        <strain evidence="7 8">IAM14233</strain>
    </source>
</reference>
<evidence type="ECO:0000259" key="6">
    <source>
        <dbReference type="PROSITE" id="PS50850"/>
    </source>
</evidence>
<accession>A0A348HIL1</accession>
<feature type="transmembrane region" description="Helical" evidence="5">
    <location>
        <begin position="180"/>
        <end position="201"/>
    </location>
</feature>
<dbReference type="OrthoDB" id="9810941at2"/>
<evidence type="ECO:0000256" key="2">
    <source>
        <dbReference type="ARBA" id="ARBA00022692"/>
    </source>
</evidence>
<feature type="transmembrane region" description="Helical" evidence="5">
    <location>
        <begin position="286"/>
        <end position="304"/>
    </location>
</feature>
<dbReference type="STRING" id="1123510.GCA_000620025_00088"/>